<gene>
    <name evidence="2" type="ORF">FGO68_gene12298</name>
</gene>
<evidence type="ECO:0000313" key="3">
    <source>
        <dbReference type="Proteomes" id="UP000785679"/>
    </source>
</evidence>
<accession>A0A8J8NXQ9</accession>
<sequence length="77" mass="8296">MRAISLWNSIQDYWNLGTSTTGVGSLVCLIRYVASQGSISSSLANYIPLISFFLSIIISSALSLTSGAQVSSVYWTQ</sequence>
<feature type="transmembrane region" description="Helical" evidence="1">
    <location>
        <begin position="13"/>
        <end position="34"/>
    </location>
</feature>
<feature type="transmembrane region" description="Helical" evidence="1">
    <location>
        <begin position="46"/>
        <end position="68"/>
    </location>
</feature>
<keyword evidence="1" id="KW-0472">Membrane</keyword>
<evidence type="ECO:0000313" key="2">
    <source>
        <dbReference type="EMBL" id="TNV82044.1"/>
    </source>
</evidence>
<keyword evidence="3" id="KW-1185">Reference proteome</keyword>
<proteinExistence type="predicted"/>
<dbReference type="EMBL" id="RRYP01005426">
    <property type="protein sequence ID" value="TNV82044.1"/>
    <property type="molecule type" value="Genomic_DNA"/>
</dbReference>
<protein>
    <submittedName>
        <fullName evidence="2">Uncharacterized protein</fullName>
    </submittedName>
</protein>
<name>A0A8J8NXQ9_HALGN</name>
<dbReference type="Proteomes" id="UP000785679">
    <property type="component" value="Unassembled WGS sequence"/>
</dbReference>
<evidence type="ECO:0000256" key="1">
    <source>
        <dbReference type="SAM" id="Phobius"/>
    </source>
</evidence>
<keyword evidence="1" id="KW-0812">Transmembrane</keyword>
<organism evidence="2 3">
    <name type="scientific">Halteria grandinella</name>
    <dbReference type="NCBI Taxonomy" id="5974"/>
    <lineage>
        <taxon>Eukaryota</taxon>
        <taxon>Sar</taxon>
        <taxon>Alveolata</taxon>
        <taxon>Ciliophora</taxon>
        <taxon>Intramacronucleata</taxon>
        <taxon>Spirotrichea</taxon>
        <taxon>Stichotrichia</taxon>
        <taxon>Sporadotrichida</taxon>
        <taxon>Halteriidae</taxon>
        <taxon>Halteria</taxon>
    </lineage>
</organism>
<comment type="caution">
    <text evidence="2">The sequence shown here is derived from an EMBL/GenBank/DDBJ whole genome shotgun (WGS) entry which is preliminary data.</text>
</comment>
<reference evidence="2" key="1">
    <citation type="submission" date="2019-06" db="EMBL/GenBank/DDBJ databases">
        <authorList>
            <person name="Zheng W."/>
        </authorList>
    </citation>
    <scope>NUCLEOTIDE SEQUENCE</scope>
    <source>
        <strain evidence="2">QDHG01</strain>
    </source>
</reference>
<keyword evidence="1" id="KW-1133">Transmembrane helix</keyword>
<dbReference type="AlphaFoldDB" id="A0A8J8NXQ9"/>